<feature type="region of interest" description="Disordered" evidence="1">
    <location>
        <begin position="56"/>
        <end position="96"/>
    </location>
</feature>
<dbReference type="Proteomes" id="UP000274391">
    <property type="component" value="Unassembled WGS sequence"/>
</dbReference>
<proteinExistence type="predicted"/>
<reference evidence="3 4" key="1">
    <citation type="submission" date="2018-11" db="EMBL/GenBank/DDBJ databases">
        <title>YIM 102482-1 draft genome.</title>
        <authorList>
            <person name="Li G."/>
            <person name="Jiang Y."/>
        </authorList>
    </citation>
    <scope>NUCLEOTIDE SEQUENCE [LARGE SCALE GENOMIC DNA]</scope>
    <source>
        <strain evidence="3 4">YIM 102482-1</strain>
    </source>
</reference>
<dbReference type="EMBL" id="RQVS01000002">
    <property type="protein sequence ID" value="RRJ88302.1"/>
    <property type="molecule type" value="Genomic_DNA"/>
</dbReference>
<protein>
    <recommendedName>
        <fullName evidence="2">Septum formation-related domain-containing protein</fullName>
    </recommendedName>
</protein>
<comment type="caution">
    <text evidence="3">The sequence shown here is derived from an EMBL/GenBank/DDBJ whole genome shotgun (WGS) entry which is preliminary data.</text>
</comment>
<dbReference type="AlphaFoldDB" id="A0A3P3VZS2"/>
<name>A0A3P3VZS2_9MICO</name>
<feature type="domain" description="Septum formation-related" evidence="2">
    <location>
        <begin position="118"/>
        <end position="219"/>
    </location>
</feature>
<sequence>MANFSLNAIRCQHPSLDEKETSMSTDNAKKLRVPGLIVALAAASLALTGCFGGGGNADDSESTKGPQPESSSSNEGGSLGTPPETEEEEFKNPETQSAFDITVGTCIANLEDLGTGTEVMDVPIVPCTQPHAYEVFYEYNVADASTYPGETVISDEAEKQCTGPEFTNFIGHDWNNTALGVTWFYPTMQSWGTGDRVVSCMVYEEGADTGNPTTGSLAGSMK</sequence>
<evidence type="ECO:0000313" key="3">
    <source>
        <dbReference type="EMBL" id="RRJ88302.1"/>
    </source>
</evidence>
<feature type="compositionally biased region" description="Low complexity" evidence="1">
    <location>
        <begin position="69"/>
        <end position="83"/>
    </location>
</feature>
<dbReference type="InterPro" id="IPR026004">
    <property type="entry name" value="Septum_form"/>
</dbReference>
<dbReference type="Pfam" id="PF13845">
    <property type="entry name" value="Septum_form"/>
    <property type="match status" value="1"/>
</dbReference>
<organism evidence="3 4">
    <name type="scientific">Gulosibacter macacae</name>
    <dbReference type="NCBI Taxonomy" id="2488791"/>
    <lineage>
        <taxon>Bacteria</taxon>
        <taxon>Bacillati</taxon>
        <taxon>Actinomycetota</taxon>
        <taxon>Actinomycetes</taxon>
        <taxon>Micrococcales</taxon>
        <taxon>Microbacteriaceae</taxon>
        <taxon>Gulosibacter</taxon>
    </lineage>
</organism>
<dbReference type="OrthoDB" id="3628931at2"/>
<gene>
    <name evidence="3" type="ORF">EG850_02340</name>
</gene>
<evidence type="ECO:0000256" key="1">
    <source>
        <dbReference type="SAM" id="MobiDB-lite"/>
    </source>
</evidence>
<evidence type="ECO:0000313" key="4">
    <source>
        <dbReference type="Proteomes" id="UP000274391"/>
    </source>
</evidence>
<accession>A0A3P3VZS2</accession>
<evidence type="ECO:0000259" key="2">
    <source>
        <dbReference type="Pfam" id="PF13845"/>
    </source>
</evidence>
<keyword evidence="4" id="KW-1185">Reference proteome</keyword>